<dbReference type="EnsemblPlants" id="Pp3c12_5860V3.4">
    <property type="protein sequence ID" value="Pp3c12_5860V3.4"/>
    <property type="gene ID" value="Pp3c12_5860"/>
</dbReference>
<dbReference type="InterPro" id="IPR036388">
    <property type="entry name" value="WH-like_DNA-bd_sf"/>
</dbReference>
<dbReference type="FunCoup" id="A0A7I4F292">
    <property type="interactions" value="1736"/>
</dbReference>
<protein>
    <recommendedName>
        <fullName evidence="9">O-methyltransferase domain-containing protein</fullName>
    </recommendedName>
</protein>
<dbReference type="InterPro" id="IPR001077">
    <property type="entry name" value="COMT_C"/>
</dbReference>
<evidence type="ECO:0000313" key="7">
    <source>
        <dbReference type="EnsemblPlants" id="Pp3c12_5860V3.4"/>
    </source>
</evidence>
<feature type="domain" description="O-methyltransferase C-terminal" evidence="5">
    <location>
        <begin position="185"/>
        <end position="393"/>
    </location>
</feature>
<evidence type="ECO:0000259" key="6">
    <source>
        <dbReference type="Pfam" id="PF08100"/>
    </source>
</evidence>
<proteinExistence type="predicted"/>
<dbReference type="InParanoid" id="A0A7I4F292"/>
<dbReference type="PIRSF" id="PIRSF005739">
    <property type="entry name" value="O-mtase"/>
    <property type="match status" value="1"/>
</dbReference>
<dbReference type="InterPro" id="IPR029063">
    <property type="entry name" value="SAM-dependent_MTases_sf"/>
</dbReference>
<dbReference type="Gene3D" id="1.10.10.10">
    <property type="entry name" value="Winged helix-like DNA-binding domain superfamily/Winged helix DNA-binding domain"/>
    <property type="match status" value="1"/>
</dbReference>
<dbReference type="RefSeq" id="XP_024390980.1">
    <property type="nucleotide sequence ID" value="XM_024535212.2"/>
</dbReference>
<dbReference type="Pfam" id="PF08100">
    <property type="entry name" value="Dimerisation"/>
    <property type="match status" value="1"/>
</dbReference>
<dbReference type="SUPFAM" id="SSF46785">
    <property type="entry name" value="Winged helix' DNA-binding domain"/>
    <property type="match status" value="1"/>
</dbReference>
<evidence type="ECO:0000256" key="1">
    <source>
        <dbReference type="ARBA" id="ARBA00022603"/>
    </source>
</evidence>
<dbReference type="AlphaFoldDB" id="A0A7I4F292"/>
<keyword evidence="1" id="KW-0489">Methyltransferase</keyword>
<dbReference type="Proteomes" id="UP000006727">
    <property type="component" value="Chromosome 12"/>
</dbReference>
<feature type="active site" description="Proton acceptor" evidence="4">
    <location>
        <position position="317"/>
    </location>
</feature>
<dbReference type="GeneID" id="112289725"/>
<evidence type="ECO:0000313" key="8">
    <source>
        <dbReference type="Proteomes" id="UP000006727"/>
    </source>
</evidence>
<reference evidence="7 8" key="2">
    <citation type="journal article" date="2018" name="Plant J.">
        <title>The Physcomitrella patens chromosome-scale assembly reveals moss genome structure and evolution.</title>
        <authorList>
            <person name="Lang D."/>
            <person name="Ullrich K.K."/>
            <person name="Murat F."/>
            <person name="Fuchs J."/>
            <person name="Jenkins J."/>
            <person name="Haas F.B."/>
            <person name="Piednoel M."/>
            <person name="Gundlach H."/>
            <person name="Van Bel M."/>
            <person name="Meyberg R."/>
            <person name="Vives C."/>
            <person name="Morata J."/>
            <person name="Symeonidi A."/>
            <person name="Hiss M."/>
            <person name="Muchero W."/>
            <person name="Kamisugi Y."/>
            <person name="Saleh O."/>
            <person name="Blanc G."/>
            <person name="Decker E.L."/>
            <person name="van Gessel N."/>
            <person name="Grimwood J."/>
            <person name="Hayes R.D."/>
            <person name="Graham S.W."/>
            <person name="Gunter L.E."/>
            <person name="McDaniel S.F."/>
            <person name="Hoernstein S.N.W."/>
            <person name="Larsson A."/>
            <person name="Li F.W."/>
            <person name="Perroud P.F."/>
            <person name="Phillips J."/>
            <person name="Ranjan P."/>
            <person name="Rokshar D.S."/>
            <person name="Rothfels C.J."/>
            <person name="Schneider L."/>
            <person name="Shu S."/>
            <person name="Stevenson D.W."/>
            <person name="Thummler F."/>
            <person name="Tillich M."/>
            <person name="Villarreal Aguilar J.C."/>
            <person name="Widiez T."/>
            <person name="Wong G.K."/>
            <person name="Wymore A."/>
            <person name="Zhang Y."/>
            <person name="Zimmer A.D."/>
            <person name="Quatrano R.S."/>
            <person name="Mayer K.F.X."/>
            <person name="Goodstein D."/>
            <person name="Casacuberta J.M."/>
            <person name="Vandepoele K."/>
            <person name="Reski R."/>
            <person name="Cuming A.C."/>
            <person name="Tuskan G.A."/>
            <person name="Maumus F."/>
            <person name="Salse J."/>
            <person name="Schmutz J."/>
            <person name="Rensing S.A."/>
        </authorList>
    </citation>
    <scope>NUCLEOTIDE SEQUENCE [LARGE SCALE GENOMIC DNA]</scope>
    <source>
        <strain evidence="7 8">cv. Gransden 2004</strain>
    </source>
</reference>
<reference evidence="7" key="3">
    <citation type="submission" date="2020-12" db="UniProtKB">
        <authorList>
            <consortium name="EnsemblPlants"/>
        </authorList>
    </citation>
    <scope>IDENTIFICATION</scope>
</reference>
<evidence type="ECO:0000256" key="2">
    <source>
        <dbReference type="ARBA" id="ARBA00022679"/>
    </source>
</evidence>
<dbReference type="OrthoDB" id="1606438at2759"/>
<feature type="domain" description="O-methyltransferase dimerisation" evidence="6">
    <location>
        <begin position="70"/>
        <end position="162"/>
    </location>
</feature>
<evidence type="ECO:0000256" key="4">
    <source>
        <dbReference type="PIRSR" id="PIRSR005739-1"/>
    </source>
</evidence>
<dbReference type="GO" id="GO:0008171">
    <property type="term" value="F:O-methyltransferase activity"/>
    <property type="evidence" value="ECO:0000318"/>
    <property type="project" value="GO_Central"/>
</dbReference>
<gene>
    <name evidence="7" type="primary">LOC112289725</name>
</gene>
<keyword evidence="2" id="KW-0808">Transferase</keyword>
<dbReference type="PROSITE" id="PS51683">
    <property type="entry name" value="SAM_OMT_II"/>
    <property type="match status" value="1"/>
</dbReference>
<evidence type="ECO:0000259" key="5">
    <source>
        <dbReference type="Pfam" id="PF00891"/>
    </source>
</evidence>
<sequence length="413" mass="45576">MTVVGRPEETLGHRLPIYGSIHQLPFTNQFQQREGMACGEGHDHVGEDVYSTNQQKATTHIDKVRLAAIELVGQAAIPGTLASLARLNVFEALARAGDGVELTPQELGNQAMPGKVINLSYLGRMLRLASSVKVLREVATMSEDGSTEHRYGLEPIGKFLVDDAEKGSLVHLLLMYQDPVFLSTWNHLPESVLDDSVQPFARAHGGLHAWEYGMQNPEFDEKFNKAMAGHSKLYMRAFLDVYQGFEGVRVLIDVGGGFGSAISTITARYPHIKGINFDQPHVIKACPELPGVEHMSGDMFESIPSGGDAIFLKYILHDWDDESCIKLLKNCHKVLPANGKVIAVDSVLTDTINFEGGDRMAFMVDMNMMAFNHSGARERNEGEMRKLGLYAGFLRVDVVCKVDQLSVTEFIKA</sequence>
<dbReference type="Gramene" id="Pp3c12_5860V3.4">
    <property type="protein sequence ID" value="Pp3c12_5860V3.4"/>
    <property type="gene ID" value="Pp3c12_5860"/>
</dbReference>
<dbReference type="EMBL" id="ABEU02000012">
    <property type="status" value="NOT_ANNOTATED_CDS"/>
    <property type="molecule type" value="Genomic_DNA"/>
</dbReference>
<accession>A0A7I4F292</accession>
<dbReference type="SUPFAM" id="SSF53335">
    <property type="entry name" value="S-adenosyl-L-methionine-dependent methyltransferases"/>
    <property type="match status" value="1"/>
</dbReference>
<dbReference type="GO" id="GO:0046983">
    <property type="term" value="F:protein dimerization activity"/>
    <property type="evidence" value="ECO:0007669"/>
    <property type="project" value="InterPro"/>
</dbReference>
<dbReference type="PANTHER" id="PTHR11746">
    <property type="entry name" value="O-METHYLTRANSFERASE"/>
    <property type="match status" value="1"/>
</dbReference>
<reference evidence="7 8" key="1">
    <citation type="journal article" date="2008" name="Science">
        <title>The Physcomitrella genome reveals evolutionary insights into the conquest of land by plants.</title>
        <authorList>
            <person name="Rensing S."/>
            <person name="Lang D."/>
            <person name="Zimmer A."/>
            <person name="Terry A."/>
            <person name="Salamov A."/>
            <person name="Shapiro H."/>
            <person name="Nishiyama T."/>
            <person name="Perroud P.-F."/>
            <person name="Lindquist E."/>
            <person name="Kamisugi Y."/>
            <person name="Tanahashi T."/>
            <person name="Sakakibara K."/>
            <person name="Fujita T."/>
            <person name="Oishi K."/>
            <person name="Shin-I T."/>
            <person name="Kuroki Y."/>
            <person name="Toyoda A."/>
            <person name="Suzuki Y."/>
            <person name="Hashimoto A."/>
            <person name="Yamaguchi K."/>
            <person name="Sugano A."/>
            <person name="Kohara Y."/>
            <person name="Fujiyama A."/>
            <person name="Anterola A."/>
            <person name="Aoki S."/>
            <person name="Ashton N."/>
            <person name="Barbazuk W.B."/>
            <person name="Barker E."/>
            <person name="Bennetzen J."/>
            <person name="Bezanilla M."/>
            <person name="Blankenship R."/>
            <person name="Cho S.H."/>
            <person name="Dutcher S."/>
            <person name="Estelle M."/>
            <person name="Fawcett J.A."/>
            <person name="Gundlach H."/>
            <person name="Hanada K."/>
            <person name="Heyl A."/>
            <person name="Hicks K.A."/>
            <person name="Hugh J."/>
            <person name="Lohr M."/>
            <person name="Mayer K."/>
            <person name="Melkozernov A."/>
            <person name="Murata T."/>
            <person name="Nelson D."/>
            <person name="Pils B."/>
            <person name="Prigge M."/>
            <person name="Reiss B."/>
            <person name="Renner T."/>
            <person name="Rombauts S."/>
            <person name="Rushton P."/>
            <person name="Sanderfoot A."/>
            <person name="Schween G."/>
            <person name="Shiu S.-H."/>
            <person name="Stueber K."/>
            <person name="Theodoulou F.L."/>
            <person name="Tu H."/>
            <person name="Van de Peer Y."/>
            <person name="Verrier P.J."/>
            <person name="Waters E."/>
            <person name="Wood A."/>
            <person name="Yang L."/>
            <person name="Cove D."/>
            <person name="Cuming A."/>
            <person name="Hasebe M."/>
            <person name="Lucas S."/>
            <person name="Mishler D.B."/>
            <person name="Reski R."/>
            <person name="Grigoriev I."/>
            <person name="Quatrano R.S."/>
            <person name="Boore J.L."/>
        </authorList>
    </citation>
    <scope>NUCLEOTIDE SEQUENCE [LARGE SCALE GENOMIC DNA]</scope>
    <source>
        <strain evidence="7 8">cv. Gransden 2004</strain>
    </source>
</reference>
<dbReference type="InterPro" id="IPR016461">
    <property type="entry name" value="COMT-like"/>
</dbReference>
<dbReference type="InterPro" id="IPR036390">
    <property type="entry name" value="WH_DNA-bd_sf"/>
</dbReference>
<name>A0A7I4F292_PHYPA</name>
<dbReference type="Pfam" id="PF00891">
    <property type="entry name" value="Methyltransf_2"/>
    <property type="match status" value="1"/>
</dbReference>
<keyword evidence="3" id="KW-0949">S-adenosyl-L-methionine</keyword>
<evidence type="ECO:0008006" key="9">
    <source>
        <dbReference type="Google" id="ProtNLM"/>
    </source>
</evidence>
<dbReference type="GO" id="GO:0008757">
    <property type="term" value="F:S-adenosylmethionine-dependent methyltransferase activity"/>
    <property type="evidence" value="ECO:0000318"/>
    <property type="project" value="GO_Central"/>
</dbReference>
<dbReference type="InterPro" id="IPR012967">
    <property type="entry name" value="COMT_dimerisation"/>
</dbReference>
<dbReference type="KEGG" id="ppp:112289725"/>
<organism evidence="7 8">
    <name type="scientific">Physcomitrium patens</name>
    <name type="common">Spreading-leaved earth moss</name>
    <name type="synonym">Physcomitrella patens</name>
    <dbReference type="NCBI Taxonomy" id="3218"/>
    <lineage>
        <taxon>Eukaryota</taxon>
        <taxon>Viridiplantae</taxon>
        <taxon>Streptophyta</taxon>
        <taxon>Embryophyta</taxon>
        <taxon>Bryophyta</taxon>
        <taxon>Bryophytina</taxon>
        <taxon>Bryopsida</taxon>
        <taxon>Funariidae</taxon>
        <taxon>Funariales</taxon>
        <taxon>Funariaceae</taxon>
        <taxon>Physcomitrium</taxon>
    </lineage>
</organism>
<keyword evidence="8" id="KW-1185">Reference proteome</keyword>
<dbReference type="GO" id="GO:0032259">
    <property type="term" value="P:methylation"/>
    <property type="evidence" value="ECO:0000318"/>
    <property type="project" value="GO_Central"/>
</dbReference>
<evidence type="ECO:0000256" key="3">
    <source>
        <dbReference type="ARBA" id="ARBA00022691"/>
    </source>
</evidence>
<dbReference type="Gene3D" id="3.40.50.150">
    <property type="entry name" value="Vaccinia Virus protein VP39"/>
    <property type="match status" value="1"/>
</dbReference>